<organism evidence="3 4">
    <name type="scientific">Marasmius crinis-equi</name>
    <dbReference type="NCBI Taxonomy" id="585013"/>
    <lineage>
        <taxon>Eukaryota</taxon>
        <taxon>Fungi</taxon>
        <taxon>Dikarya</taxon>
        <taxon>Basidiomycota</taxon>
        <taxon>Agaricomycotina</taxon>
        <taxon>Agaricomycetes</taxon>
        <taxon>Agaricomycetidae</taxon>
        <taxon>Agaricales</taxon>
        <taxon>Marasmiineae</taxon>
        <taxon>Marasmiaceae</taxon>
        <taxon>Marasmius</taxon>
    </lineage>
</organism>
<gene>
    <name evidence="3" type="ORF">V5O48_010010</name>
</gene>
<protein>
    <submittedName>
        <fullName evidence="3">Uncharacterized protein</fullName>
    </submittedName>
</protein>
<name>A0ABR3F9L9_9AGAR</name>
<keyword evidence="2" id="KW-1133">Transmembrane helix</keyword>
<evidence type="ECO:0000313" key="3">
    <source>
        <dbReference type="EMBL" id="KAL0571958.1"/>
    </source>
</evidence>
<keyword evidence="4" id="KW-1185">Reference proteome</keyword>
<feature type="region of interest" description="Disordered" evidence="1">
    <location>
        <begin position="192"/>
        <end position="213"/>
    </location>
</feature>
<keyword evidence="2" id="KW-0812">Transmembrane</keyword>
<dbReference type="EMBL" id="JBAHYK010000692">
    <property type="protein sequence ID" value="KAL0571958.1"/>
    <property type="molecule type" value="Genomic_DNA"/>
</dbReference>
<reference evidence="3 4" key="1">
    <citation type="submission" date="2024-02" db="EMBL/GenBank/DDBJ databases">
        <title>A draft genome for the cacao thread blight pathogen Marasmius crinis-equi.</title>
        <authorList>
            <person name="Cohen S.P."/>
            <person name="Baruah I.K."/>
            <person name="Amoako-Attah I."/>
            <person name="Bukari Y."/>
            <person name="Meinhardt L.W."/>
            <person name="Bailey B.A."/>
        </authorList>
    </citation>
    <scope>NUCLEOTIDE SEQUENCE [LARGE SCALE GENOMIC DNA]</scope>
    <source>
        <strain evidence="3 4">GH-76</strain>
    </source>
</reference>
<dbReference type="Proteomes" id="UP001465976">
    <property type="component" value="Unassembled WGS sequence"/>
</dbReference>
<evidence type="ECO:0000313" key="4">
    <source>
        <dbReference type="Proteomes" id="UP001465976"/>
    </source>
</evidence>
<comment type="caution">
    <text evidence="3">The sequence shown here is derived from an EMBL/GenBank/DDBJ whole genome shotgun (WGS) entry which is preliminary data.</text>
</comment>
<proteinExistence type="predicted"/>
<evidence type="ECO:0000256" key="1">
    <source>
        <dbReference type="SAM" id="MobiDB-lite"/>
    </source>
</evidence>
<feature type="transmembrane region" description="Helical" evidence="2">
    <location>
        <begin position="75"/>
        <end position="95"/>
    </location>
</feature>
<evidence type="ECO:0000256" key="2">
    <source>
        <dbReference type="SAM" id="Phobius"/>
    </source>
</evidence>
<sequence>MGQFGVIIRSMFNVKAVFVPNAGCATASIESHIFAAMYSYTMGVDFIVMILTAYRTFLNRKYSESGLVKLLFRDGLAYFAVAFVMNLIAVVFSLLNLNPVMALIAEYGLSSPNLVPATTFATIAACRVVRRLNTYMHSGPQIFTTSWAAKSTTQPVSTATIPVGSRTAADLRVEMATFTNGEADKDYAMERTDVEGRRSRRDSEELFKHPRAI</sequence>
<feature type="transmembrane region" description="Helical" evidence="2">
    <location>
        <begin position="35"/>
        <end position="54"/>
    </location>
</feature>
<keyword evidence="2" id="KW-0472">Membrane</keyword>
<feature type="transmembrane region" description="Helical" evidence="2">
    <location>
        <begin position="107"/>
        <end position="129"/>
    </location>
</feature>
<accession>A0ABR3F9L9</accession>